<reference evidence="1" key="1">
    <citation type="submission" date="2020-03" db="EMBL/GenBank/DDBJ databases">
        <authorList>
            <person name="Weist P."/>
        </authorList>
    </citation>
    <scope>NUCLEOTIDE SEQUENCE</scope>
</reference>
<dbReference type="Proteomes" id="UP001153269">
    <property type="component" value="Unassembled WGS sequence"/>
</dbReference>
<evidence type="ECO:0000313" key="1">
    <source>
        <dbReference type="EMBL" id="CAB1443829.1"/>
    </source>
</evidence>
<dbReference type="EMBL" id="CADEAL010003201">
    <property type="protein sequence ID" value="CAB1443829.1"/>
    <property type="molecule type" value="Genomic_DNA"/>
</dbReference>
<accession>A0A9N7V821</accession>
<dbReference type="AlphaFoldDB" id="A0A9N7V821"/>
<organism evidence="1 2">
    <name type="scientific">Pleuronectes platessa</name>
    <name type="common">European plaice</name>
    <dbReference type="NCBI Taxonomy" id="8262"/>
    <lineage>
        <taxon>Eukaryota</taxon>
        <taxon>Metazoa</taxon>
        <taxon>Chordata</taxon>
        <taxon>Craniata</taxon>
        <taxon>Vertebrata</taxon>
        <taxon>Euteleostomi</taxon>
        <taxon>Actinopterygii</taxon>
        <taxon>Neopterygii</taxon>
        <taxon>Teleostei</taxon>
        <taxon>Neoteleostei</taxon>
        <taxon>Acanthomorphata</taxon>
        <taxon>Carangaria</taxon>
        <taxon>Pleuronectiformes</taxon>
        <taxon>Pleuronectoidei</taxon>
        <taxon>Pleuronectidae</taxon>
        <taxon>Pleuronectes</taxon>
    </lineage>
</organism>
<comment type="caution">
    <text evidence="1">The sequence shown here is derived from an EMBL/GenBank/DDBJ whole genome shotgun (WGS) entry which is preliminary data.</text>
</comment>
<name>A0A9N7V821_PLEPL</name>
<protein>
    <submittedName>
        <fullName evidence="1">Uncharacterized protein</fullName>
    </submittedName>
</protein>
<sequence length="113" mass="12681">MRVPGCKVCEEAQWRSKNVLTARSVVASMYMGQTVSVFVGRLAGVEELQTGERCLHLLVVVMEEILKGNDAHAGNPTPTESSRDVLIRIKWWLMDIFKQEAFTMAVAATREKQ</sequence>
<gene>
    <name evidence="1" type="ORF">PLEPLA_LOCUS31545</name>
</gene>
<keyword evidence="2" id="KW-1185">Reference proteome</keyword>
<proteinExistence type="predicted"/>
<evidence type="ECO:0000313" key="2">
    <source>
        <dbReference type="Proteomes" id="UP001153269"/>
    </source>
</evidence>